<evidence type="ECO:0000256" key="17">
    <source>
        <dbReference type="RuleBase" id="RU003297"/>
    </source>
</evidence>
<dbReference type="GO" id="GO:0003954">
    <property type="term" value="F:NADH dehydrogenase activity"/>
    <property type="evidence" value="ECO:0007669"/>
    <property type="project" value="TreeGrafter"/>
</dbReference>
<gene>
    <name evidence="19" type="primary">nad4</name>
</gene>
<keyword evidence="10 17" id="KW-0249">Electron transport</keyword>
<dbReference type="EMBL" id="KX289584">
    <property type="protein sequence ID" value="APU89551.1"/>
    <property type="molecule type" value="Genomic_DNA"/>
</dbReference>
<dbReference type="GO" id="GO:0015990">
    <property type="term" value="P:electron transport coupled proton transport"/>
    <property type="evidence" value="ECO:0007669"/>
    <property type="project" value="TreeGrafter"/>
</dbReference>
<evidence type="ECO:0000256" key="15">
    <source>
        <dbReference type="ARBA" id="ARBA00023136"/>
    </source>
</evidence>
<evidence type="ECO:0000256" key="5">
    <source>
        <dbReference type="ARBA" id="ARBA00021006"/>
    </source>
</evidence>
<feature type="transmembrane region" description="Helical" evidence="17">
    <location>
        <begin position="330"/>
        <end position="350"/>
    </location>
</feature>
<evidence type="ECO:0000256" key="1">
    <source>
        <dbReference type="ARBA" id="ARBA00003257"/>
    </source>
</evidence>
<dbReference type="PRINTS" id="PR01437">
    <property type="entry name" value="NUOXDRDTASE4"/>
</dbReference>
<feature type="transmembrane region" description="Helical" evidence="17">
    <location>
        <begin position="179"/>
        <end position="204"/>
    </location>
</feature>
<comment type="subcellular location">
    <subcellularLocation>
        <location evidence="2 17">Mitochondrion membrane</location>
        <topology evidence="2 17">Multi-pass membrane protein</topology>
    </subcellularLocation>
</comment>
<feature type="transmembrane region" description="Helical" evidence="17">
    <location>
        <begin position="53"/>
        <end position="72"/>
    </location>
</feature>
<keyword evidence="13 17" id="KW-0830">Ubiquinone</keyword>
<feature type="domain" description="NADH:quinone oxidoreductase/Mrp antiporter transmembrane" evidence="18">
    <location>
        <begin position="103"/>
        <end position="384"/>
    </location>
</feature>
<keyword evidence="14 17" id="KW-0496">Mitochondrion</keyword>
<dbReference type="GO" id="GO:0008137">
    <property type="term" value="F:NADH dehydrogenase (ubiquinone) activity"/>
    <property type="evidence" value="ECO:0007669"/>
    <property type="project" value="UniProtKB-UniRule"/>
</dbReference>
<accession>A0A1P8DKJ0</accession>
<evidence type="ECO:0000256" key="4">
    <source>
        <dbReference type="ARBA" id="ARBA00012944"/>
    </source>
</evidence>
<comment type="similarity">
    <text evidence="3 17">Belongs to the complex I subunit 4 family.</text>
</comment>
<evidence type="ECO:0000256" key="11">
    <source>
        <dbReference type="ARBA" id="ARBA00022989"/>
    </source>
</evidence>
<feature type="transmembrane region" description="Helical" evidence="17">
    <location>
        <begin position="376"/>
        <end position="400"/>
    </location>
</feature>
<dbReference type="PANTHER" id="PTHR43507:SF20">
    <property type="entry name" value="NADH-UBIQUINONE OXIDOREDUCTASE CHAIN 4"/>
    <property type="match status" value="1"/>
</dbReference>
<feature type="transmembrane region" description="Helical" evidence="17">
    <location>
        <begin position="241"/>
        <end position="265"/>
    </location>
</feature>
<protein>
    <recommendedName>
        <fullName evidence="5 17">NADH-ubiquinone oxidoreductase chain 4</fullName>
        <ecNumber evidence="4 17">7.1.1.2</ecNumber>
    </recommendedName>
</protein>
<evidence type="ECO:0000256" key="9">
    <source>
        <dbReference type="ARBA" id="ARBA00022967"/>
    </source>
</evidence>
<keyword evidence="7 17" id="KW-0679">Respiratory chain</keyword>
<evidence type="ECO:0000256" key="7">
    <source>
        <dbReference type="ARBA" id="ARBA00022660"/>
    </source>
</evidence>
<proteinExistence type="inferred from homology"/>
<dbReference type="InterPro" id="IPR003918">
    <property type="entry name" value="NADH_UbQ_OxRdtase"/>
</dbReference>
<dbReference type="GO" id="GO:0048039">
    <property type="term" value="F:ubiquinone binding"/>
    <property type="evidence" value="ECO:0007669"/>
    <property type="project" value="TreeGrafter"/>
</dbReference>
<dbReference type="EC" id="7.1.1.2" evidence="4 17"/>
<organism evidence="19">
    <name type="scientific">Porcellionides pruinosus</name>
    <name type="common">Woodlouse</name>
    <dbReference type="NCBI Taxonomy" id="96870"/>
    <lineage>
        <taxon>Eukaryota</taxon>
        <taxon>Metazoa</taxon>
        <taxon>Ecdysozoa</taxon>
        <taxon>Arthropoda</taxon>
        <taxon>Crustacea</taxon>
        <taxon>Multicrustacea</taxon>
        <taxon>Malacostraca</taxon>
        <taxon>Eumalacostraca</taxon>
        <taxon>Peracarida</taxon>
        <taxon>Isopoda</taxon>
        <taxon>Oniscidea</taxon>
        <taxon>Crinocheta</taxon>
        <taxon>Porcellionidae</taxon>
        <taxon>Porcellionides</taxon>
    </lineage>
</organism>
<evidence type="ECO:0000256" key="3">
    <source>
        <dbReference type="ARBA" id="ARBA00009025"/>
    </source>
</evidence>
<evidence type="ECO:0000256" key="12">
    <source>
        <dbReference type="ARBA" id="ARBA00023027"/>
    </source>
</evidence>
<feature type="transmembrane region" description="Helical" evidence="17">
    <location>
        <begin position="140"/>
        <end position="159"/>
    </location>
</feature>
<evidence type="ECO:0000256" key="8">
    <source>
        <dbReference type="ARBA" id="ARBA00022692"/>
    </source>
</evidence>
<evidence type="ECO:0000256" key="14">
    <source>
        <dbReference type="ARBA" id="ARBA00023128"/>
    </source>
</evidence>
<feature type="transmembrane region" description="Helical" evidence="17">
    <location>
        <begin position="84"/>
        <end position="101"/>
    </location>
</feature>
<feature type="transmembrane region" description="Helical" evidence="17">
    <location>
        <begin position="299"/>
        <end position="318"/>
    </location>
</feature>
<dbReference type="AlphaFoldDB" id="A0A1P8DKJ0"/>
<dbReference type="Pfam" id="PF00361">
    <property type="entry name" value="Proton_antipo_M"/>
    <property type="match status" value="1"/>
</dbReference>
<keyword evidence="8 17" id="KW-0812">Transmembrane</keyword>
<comment type="catalytic activity">
    <reaction evidence="16 17">
        <text>a ubiquinone + NADH + 5 H(+)(in) = a ubiquinol + NAD(+) + 4 H(+)(out)</text>
        <dbReference type="Rhea" id="RHEA:29091"/>
        <dbReference type="Rhea" id="RHEA-COMP:9565"/>
        <dbReference type="Rhea" id="RHEA-COMP:9566"/>
        <dbReference type="ChEBI" id="CHEBI:15378"/>
        <dbReference type="ChEBI" id="CHEBI:16389"/>
        <dbReference type="ChEBI" id="CHEBI:17976"/>
        <dbReference type="ChEBI" id="CHEBI:57540"/>
        <dbReference type="ChEBI" id="CHEBI:57945"/>
        <dbReference type="EC" id="7.1.1.2"/>
    </reaction>
</comment>
<feature type="transmembrane region" description="Helical" evidence="17">
    <location>
        <begin position="216"/>
        <end position="235"/>
    </location>
</feature>
<evidence type="ECO:0000256" key="6">
    <source>
        <dbReference type="ARBA" id="ARBA00022448"/>
    </source>
</evidence>
<keyword evidence="9" id="KW-1278">Translocase</keyword>
<reference evidence="19" key="1">
    <citation type="submission" date="2016-05" db="EMBL/GenBank/DDBJ databases">
        <title>Smart mitochondrial genome of Oniscidea (terrestrial crustacea).</title>
        <authorList>
            <person name="Marcade I."/>
            <person name="Quevarec L."/>
            <person name="Badawi M."/>
            <person name="Delaunay C."/>
            <person name="Lesobre J."/>
        </authorList>
    </citation>
    <scope>NUCLEOTIDE SEQUENCE</scope>
</reference>
<keyword evidence="15 17" id="KW-0472">Membrane</keyword>
<evidence type="ECO:0000256" key="16">
    <source>
        <dbReference type="ARBA" id="ARBA00049551"/>
    </source>
</evidence>
<evidence type="ECO:0000313" key="19">
    <source>
        <dbReference type="EMBL" id="APU89551.1"/>
    </source>
</evidence>
<name>A0A1P8DKJ0_PORPN</name>
<sequence>MMKFLFPMILMLFLPKSFLYQMGLMALLLTISSPLLSNIKSLFMSHGTLSWDPLALTLISLTVFISLLVTMASLSNPLILKFKTMFILSMTSLTLSLMGAFSSTNLILFYIMFETSLIPTFIIILGWGNQPERLQAGMYMLMYTIFASLPLLVTLLLWAKFNSSASFLTLSLTYNMGPLPKFLALILILAFSVKLPLYMVHLWLPKAHVEAPVGGSMILAAILLKLGGYGVLRVASKAHLIYYLISPLMLSWSLGGGILVALICLFQTDIKFLIALSSVAHMAMVMAGALTFSNWGINGAQMIMVGHGFCSSGLFFLANLIYERMNSRSLFILKGLQATLPSMAMMWFLFSTSNMATPPSLNLLGESSSISSILPWSYYLAPILATLVFLAAAYSLYLYSQTQHGKPLSSNQPIMPPSVREWIIAVYHWLPLNLIILTPWAVQITPSSYSL</sequence>
<dbReference type="InterPro" id="IPR001750">
    <property type="entry name" value="ND/Mrp_TM"/>
</dbReference>
<feature type="transmembrane region" description="Helical" evidence="17">
    <location>
        <begin position="272"/>
        <end position="293"/>
    </location>
</feature>
<comment type="function">
    <text evidence="1">Core subunit of the mitochondrial membrane respiratory chain NADH dehydrogenase (Complex I) that is believed to belong to the minimal assembly required for catalysis. Complex I functions in the transfer of electrons from NADH to the respiratory chain. The immediate electron acceptor for the enzyme is believed to be ubiquinone.</text>
</comment>
<keyword evidence="12 17" id="KW-0520">NAD</keyword>
<evidence type="ECO:0000256" key="2">
    <source>
        <dbReference type="ARBA" id="ARBA00004225"/>
    </source>
</evidence>
<dbReference type="PANTHER" id="PTHR43507">
    <property type="entry name" value="NADH-UBIQUINONE OXIDOREDUCTASE CHAIN 4"/>
    <property type="match status" value="1"/>
</dbReference>
<evidence type="ECO:0000256" key="13">
    <source>
        <dbReference type="ARBA" id="ARBA00023075"/>
    </source>
</evidence>
<geneLocation type="mitochondrion" evidence="19"/>
<keyword evidence="11 17" id="KW-1133">Transmembrane helix</keyword>
<dbReference type="GO" id="GO:0031966">
    <property type="term" value="C:mitochondrial membrane"/>
    <property type="evidence" value="ECO:0007669"/>
    <property type="project" value="UniProtKB-SubCell"/>
</dbReference>
<dbReference type="GO" id="GO:0042773">
    <property type="term" value="P:ATP synthesis coupled electron transport"/>
    <property type="evidence" value="ECO:0007669"/>
    <property type="project" value="InterPro"/>
</dbReference>
<evidence type="ECO:0000256" key="10">
    <source>
        <dbReference type="ARBA" id="ARBA00022982"/>
    </source>
</evidence>
<evidence type="ECO:0000259" key="18">
    <source>
        <dbReference type="Pfam" id="PF00361"/>
    </source>
</evidence>
<keyword evidence="6 17" id="KW-0813">Transport</keyword>
<comment type="function">
    <text evidence="17">Core subunit of the mitochondrial membrane respiratory chain NADH dehydrogenase (Complex I) which catalyzes electron transfer from NADH through the respiratory chain, using ubiquinone as an electron acceptor. Essential for the catalytic activity and assembly of complex I.</text>
</comment>
<feature type="transmembrane region" description="Helical" evidence="17">
    <location>
        <begin position="107"/>
        <end position="128"/>
    </location>
</feature>
<feature type="transmembrane region" description="Helical" evidence="17">
    <location>
        <begin position="421"/>
        <end position="442"/>
    </location>
</feature>